<gene>
    <name evidence="2" type="ORF">U5T69_14635</name>
</gene>
<evidence type="ECO:0000313" key="3">
    <source>
        <dbReference type="Proteomes" id="UP001324595"/>
    </source>
</evidence>
<dbReference type="Gene3D" id="3.40.50.10540">
    <property type="entry name" value="Crotonobetainyl-coa:carnitine coa-transferase, domain 1"/>
    <property type="match status" value="1"/>
</dbReference>
<proteinExistence type="predicted"/>
<dbReference type="PANTHER" id="PTHR48207:SF3">
    <property type="entry name" value="SUCCINATE--HYDROXYMETHYLGLUTARATE COA-TRANSFERASE"/>
    <property type="match status" value="1"/>
</dbReference>
<keyword evidence="1 2" id="KW-0808">Transferase</keyword>
<dbReference type="PANTHER" id="PTHR48207">
    <property type="entry name" value="SUCCINATE--HYDROXYMETHYLGLUTARATE COA-TRANSFERASE"/>
    <property type="match status" value="1"/>
</dbReference>
<dbReference type="SUPFAM" id="SSF89796">
    <property type="entry name" value="CoA-transferase family III (CaiB/BaiF)"/>
    <property type="match status" value="1"/>
</dbReference>
<dbReference type="EMBL" id="JAXUBE010000054">
    <property type="protein sequence ID" value="MEB2664399.1"/>
    <property type="molecule type" value="Genomic_DNA"/>
</dbReference>
<dbReference type="GO" id="GO:0016740">
    <property type="term" value="F:transferase activity"/>
    <property type="evidence" value="ECO:0007669"/>
    <property type="project" value="UniProtKB-KW"/>
</dbReference>
<evidence type="ECO:0000313" key="2">
    <source>
        <dbReference type="EMBL" id="MEB2664399.1"/>
    </source>
</evidence>
<dbReference type="Proteomes" id="UP001324595">
    <property type="component" value="Unassembled WGS sequence"/>
</dbReference>
<dbReference type="InterPro" id="IPR003673">
    <property type="entry name" value="CoA-Trfase_fam_III"/>
</dbReference>
<dbReference type="InterPro" id="IPR023606">
    <property type="entry name" value="CoA-Trfase_III_dom_1_sf"/>
</dbReference>
<accession>A0ABU5X691</accession>
<name>A0ABU5X691_BORPP</name>
<dbReference type="InterPro" id="IPR050483">
    <property type="entry name" value="CoA-transferase_III_domain"/>
</dbReference>
<organism evidence="2 3">
    <name type="scientific">Bordetella parapertussis</name>
    <dbReference type="NCBI Taxonomy" id="519"/>
    <lineage>
        <taxon>Bacteria</taxon>
        <taxon>Pseudomonadati</taxon>
        <taxon>Pseudomonadota</taxon>
        <taxon>Betaproteobacteria</taxon>
        <taxon>Burkholderiales</taxon>
        <taxon>Alcaligenaceae</taxon>
        <taxon>Bordetella</taxon>
    </lineage>
</organism>
<feature type="non-terminal residue" evidence="2">
    <location>
        <position position="43"/>
    </location>
</feature>
<keyword evidence="3" id="KW-1185">Reference proteome</keyword>
<protein>
    <submittedName>
        <fullName evidence="2">CoA transferase</fullName>
    </submittedName>
</protein>
<dbReference type="Pfam" id="PF02515">
    <property type="entry name" value="CoA_transf_3"/>
    <property type="match status" value="1"/>
</dbReference>
<reference evidence="2 3" key="1">
    <citation type="submission" date="2023-12" db="EMBL/GenBank/DDBJ databases">
        <title>Draft Genome Sequences of Bordetella parapertussis clinical Isolates from Colombia, 2023.</title>
        <authorList>
            <person name="Montilla E.A."/>
            <person name="Rojas F."/>
            <person name="Vargas M.N."/>
            <person name="Bonilla V."/>
            <person name="Duarte C."/>
        </authorList>
    </citation>
    <scope>NUCLEOTIDE SEQUENCE [LARGE SCALE GENOMIC DNA]</scope>
    <source>
        <strain evidence="2 3">320001806</strain>
    </source>
</reference>
<sequence length="43" mass="4495">MSISSHRLLEGIRVLDMTVALAGPYASMLLGGLGAEVIRVEAP</sequence>
<evidence type="ECO:0000256" key="1">
    <source>
        <dbReference type="ARBA" id="ARBA00022679"/>
    </source>
</evidence>
<comment type="caution">
    <text evidence="2">The sequence shown here is derived from an EMBL/GenBank/DDBJ whole genome shotgun (WGS) entry which is preliminary data.</text>
</comment>